<evidence type="ECO:0000313" key="5">
    <source>
        <dbReference type="EMBL" id="AFM25558.1"/>
    </source>
</evidence>
<evidence type="ECO:0000256" key="2">
    <source>
        <dbReference type="ARBA" id="ARBA00022729"/>
    </source>
</evidence>
<dbReference type="Gene3D" id="3.40.50.2300">
    <property type="match status" value="2"/>
</dbReference>
<dbReference type="eggNOG" id="COG0683">
    <property type="taxonomic scope" value="Bacteria"/>
</dbReference>
<dbReference type="OrthoDB" id="24024at2"/>
<gene>
    <name evidence="5" type="ordered locus">Desti_2889</name>
</gene>
<sequence length="417" mass="46004">MKRILFVCFGIMLIFCSNAFSADEIKVGSINDLTGATSDVGKDAALGIREAFTYVNDSGGINGKKVKLILQDYGYRIPEAHTLYKRFKSQDKVNMLLQWGTGDTEALSPTVNKDQMVTISDSLSGHLCDPAKTPYNFIYSTDYSTNARAALTAWYEEVWKKSDKWKKAREAGQKPKLACFYMFAAPYSSAPIKAIKDQAALLGIEVVKDQDVSLTALDAKSQVLGAKGEGANVIWHGNTTMSVATAIKDAYALQLEADHIMNNWGFDKNLVRMTGPAGEGVIGCAACAFLGDDVPYMDKVIEYTKKVNPDVPLEKRDIRTVQAWVKVSLACAGLQRADKAGKLSGPSIKGALESLKDWYPFDKENALGRPPTTITSTDHRPSPVSLLYTIKDGKITFFTKINMKEKFPDKWQSWLGW</sequence>
<reference evidence="6" key="1">
    <citation type="submission" date="2012-06" db="EMBL/GenBank/DDBJ databases">
        <title>Complete sequence of chromosome of Desulfomonile tiedjei DSM 6799.</title>
        <authorList>
            <person name="Lucas S."/>
            <person name="Copeland A."/>
            <person name="Lapidus A."/>
            <person name="Glavina del Rio T."/>
            <person name="Dalin E."/>
            <person name="Tice H."/>
            <person name="Bruce D."/>
            <person name="Goodwin L."/>
            <person name="Pitluck S."/>
            <person name="Peters L."/>
            <person name="Ovchinnikova G."/>
            <person name="Zeytun A."/>
            <person name="Lu M."/>
            <person name="Kyrpides N."/>
            <person name="Mavromatis K."/>
            <person name="Ivanova N."/>
            <person name="Brettin T."/>
            <person name="Detter J.C."/>
            <person name="Han C."/>
            <person name="Larimer F."/>
            <person name="Land M."/>
            <person name="Hauser L."/>
            <person name="Markowitz V."/>
            <person name="Cheng J.-F."/>
            <person name="Hugenholtz P."/>
            <person name="Woyke T."/>
            <person name="Wu D."/>
            <person name="Spring S."/>
            <person name="Schroeder M."/>
            <person name="Brambilla E."/>
            <person name="Klenk H.-P."/>
            <person name="Eisen J.A."/>
        </authorList>
    </citation>
    <scope>NUCLEOTIDE SEQUENCE [LARGE SCALE GENOMIC DNA]</scope>
    <source>
        <strain evidence="6">ATCC 49306 / DSM 6799 / DCB-1</strain>
    </source>
</reference>
<dbReference type="AlphaFoldDB" id="I4C7L7"/>
<feature type="domain" description="Leucine-binding protein" evidence="4">
    <location>
        <begin position="24"/>
        <end position="393"/>
    </location>
</feature>
<organism evidence="5 6">
    <name type="scientific">Desulfomonile tiedjei (strain ATCC 49306 / DSM 6799 / DCB-1)</name>
    <dbReference type="NCBI Taxonomy" id="706587"/>
    <lineage>
        <taxon>Bacteria</taxon>
        <taxon>Pseudomonadati</taxon>
        <taxon>Thermodesulfobacteriota</taxon>
        <taxon>Desulfomonilia</taxon>
        <taxon>Desulfomonilales</taxon>
        <taxon>Desulfomonilaceae</taxon>
        <taxon>Desulfomonile</taxon>
    </lineage>
</organism>
<evidence type="ECO:0000313" key="6">
    <source>
        <dbReference type="Proteomes" id="UP000006055"/>
    </source>
</evidence>
<feature type="chain" id="PRO_5003687358" evidence="3">
    <location>
        <begin position="23"/>
        <end position="417"/>
    </location>
</feature>
<dbReference type="PANTHER" id="PTHR47235">
    <property type="entry name" value="BLR6548 PROTEIN"/>
    <property type="match status" value="1"/>
</dbReference>
<protein>
    <submittedName>
        <fullName evidence="5">Amino acid/amide ABC transporter substrate-binding protein, HAAT family</fullName>
    </submittedName>
</protein>
<evidence type="ECO:0000256" key="3">
    <source>
        <dbReference type="SAM" id="SignalP"/>
    </source>
</evidence>
<dbReference type="SUPFAM" id="SSF53822">
    <property type="entry name" value="Periplasmic binding protein-like I"/>
    <property type="match status" value="1"/>
</dbReference>
<keyword evidence="6" id="KW-1185">Reference proteome</keyword>
<dbReference type="RefSeq" id="WP_014810695.1">
    <property type="nucleotide sequence ID" value="NC_018025.1"/>
</dbReference>
<dbReference type="EMBL" id="CP003360">
    <property type="protein sequence ID" value="AFM25558.1"/>
    <property type="molecule type" value="Genomic_DNA"/>
</dbReference>
<accession>I4C7L7</accession>
<dbReference type="Proteomes" id="UP000006055">
    <property type="component" value="Chromosome"/>
</dbReference>
<dbReference type="InterPro" id="IPR028082">
    <property type="entry name" value="Peripla_BP_I"/>
</dbReference>
<dbReference type="STRING" id="706587.Desti_2889"/>
<dbReference type="CDD" id="cd06334">
    <property type="entry name" value="PBP1_ABC_ligand_binding-like"/>
    <property type="match status" value="1"/>
</dbReference>
<evidence type="ECO:0000259" key="4">
    <source>
        <dbReference type="Pfam" id="PF13458"/>
    </source>
</evidence>
<dbReference type="HOGENOM" id="CLU_027128_7_3_7"/>
<keyword evidence="2 3" id="KW-0732">Signal</keyword>
<dbReference type="KEGG" id="dti:Desti_2889"/>
<dbReference type="InterPro" id="IPR028081">
    <property type="entry name" value="Leu-bd"/>
</dbReference>
<dbReference type="PANTHER" id="PTHR47235:SF1">
    <property type="entry name" value="BLR6548 PROTEIN"/>
    <property type="match status" value="1"/>
</dbReference>
<name>I4C7L7_DESTA</name>
<comment type="similarity">
    <text evidence="1">Belongs to the leucine-binding protein family.</text>
</comment>
<evidence type="ECO:0000256" key="1">
    <source>
        <dbReference type="ARBA" id="ARBA00010062"/>
    </source>
</evidence>
<feature type="signal peptide" evidence="3">
    <location>
        <begin position="1"/>
        <end position="22"/>
    </location>
</feature>
<proteinExistence type="inferred from homology"/>
<dbReference type="Pfam" id="PF13458">
    <property type="entry name" value="Peripla_BP_6"/>
    <property type="match status" value="1"/>
</dbReference>